<dbReference type="PANTHER" id="PTHR35333:SF3">
    <property type="entry name" value="BETA-LACTAMASE-TYPE TRANSPEPTIDASE FOLD CONTAINING PROTEIN"/>
    <property type="match status" value="1"/>
</dbReference>
<accession>A0A840PHY6</accession>
<feature type="signal peptide" evidence="2">
    <location>
        <begin position="1"/>
        <end position="27"/>
    </location>
</feature>
<feature type="chain" id="PRO_5032361446" evidence="2">
    <location>
        <begin position="28"/>
        <end position="312"/>
    </location>
</feature>
<dbReference type="InterPro" id="IPR045155">
    <property type="entry name" value="Beta-lactam_cat"/>
</dbReference>
<evidence type="ECO:0000313" key="4">
    <source>
        <dbReference type="EMBL" id="MBB5138589.1"/>
    </source>
</evidence>
<feature type="domain" description="Beta-lactamase class A catalytic" evidence="3">
    <location>
        <begin position="135"/>
        <end position="249"/>
    </location>
</feature>
<organism evidence="4 5">
    <name type="scientific">Thermocatellispora tengchongensis</name>
    <dbReference type="NCBI Taxonomy" id="1073253"/>
    <lineage>
        <taxon>Bacteria</taxon>
        <taxon>Bacillati</taxon>
        <taxon>Actinomycetota</taxon>
        <taxon>Actinomycetes</taxon>
        <taxon>Streptosporangiales</taxon>
        <taxon>Streptosporangiaceae</taxon>
        <taxon>Thermocatellispora</taxon>
    </lineage>
</organism>
<dbReference type="GO" id="GO:0008800">
    <property type="term" value="F:beta-lactamase activity"/>
    <property type="evidence" value="ECO:0007669"/>
    <property type="project" value="InterPro"/>
</dbReference>
<proteinExistence type="predicted"/>
<comment type="caution">
    <text evidence="4">The sequence shown here is derived from an EMBL/GenBank/DDBJ whole genome shotgun (WGS) entry which is preliminary data.</text>
</comment>
<gene>
    <name evidence="4" type="ORF">HNP84_008343</name>
</gene>
<dbReference type="EMBL" id="JACHGN010000024">
    <property type="protein sequence ID" value="MBB5138589.1"/>
    <property type="molecule type" value="Genomic_DNA"/>
</dbReference>
<keyword evidence="5" id="KW-1185">Reference proteome</keyword>
<dbReference type="InterPro" id="IPR000871">
    <property type="entry name" value="Beta-lactam_class-A"/>
</dbReference>
<evidence type="ECO:0000313" key="5">
    <source>
        <dbReference type="Proteomes" id="UP000578449"/>
    </source>
</evidence>
<dbReference type="SUPFAM" id="SSF56601">
    <property type="entry name" value="beta-lactamase/transpeptidase-like"/>
    <property type="match status" value="1"/>
</dbReference>
<dbReference type="PANTHER" id="PTHR35333">
    <property type="entry name" value="BETA-LACTAMASE"/>
    <property type="match status" value="1"/>
</dbReference>
<feature type="region of interest" description="Disordered" evidence="1">
    <location>
        <begin position="29"/>
        <end position="65"/>
    </location>
</feature>
<dbReference type="Gene3D" id="3.40.710.10">
    <property type="entry name" value="DD-peptidase/beta-lactamase superfamily"/>
    <property type="match status" value="1"/>
</dbReference>
<dbReference type="InterPro" id="IPR012338">
    <property type="entry name" value="Beta-lactam/transpept-like"/>
</dbReference>
<dbReference type="Pfam" id="PF13354">
    <property type="entry name" value="Beta-lactamase2"/>
    <property type="match status" value="1"/>
</dbReference>
<reference evidence="4 5" key="1">
    <citation type="submission" date="2020-08" db="EMBL/GenBank/DDBJ databases">
        <title>Genomic Encyclopedia of Type Strains, Phase IV (KMG-IV): sequencing the most valuable type-strain genomes for metagenomic binning, comparative biology and taxonomic classification.</title>
        <authorList>
            <person name="Goeker M."/>
        </authorList>
    </citation>
    <scope>NUCLEOTIDE SEQUENCE [LARGE SCALE GENOMIC DNA]</scope>
    <source>
        <strain evidence="4 5">DSM 45615</strain>
    </source>
</reference>
<dbReference type="GO" id="GO:0046677">
    <property type="term" value="P:response to antibiotic"/>
    <property type="evidence" value="ECO:0007669"/>
    <property type="project" value="InterPro"/>
</dbReference>
<dbReference type="AlphaFoldDB" id="A0A840PHY6"/>
<dbReference type="RefSeq" id="WP_185055458.1">
    <property type="nucleotide sequence ID" value="NZ_BAABIX010000025.1"/>
</dbReference>
<dbReference type="GO" id="GO:0030655">
    <property type="term" value="P:beta-lactam antibiotic catabolic process"/>
    <property type="evidence" value="ECO:0007669"/>
    <property type="project" value="InterPro"/>
</dbReference>
<sequence>MILRRAATALTSAGCALLVTLALTPPAVDGGHMPPEPPRLPTTATSPPVSPPVSPSSSPAAPTFSRSRLTQALDRYLRDRPGALSISVRDLSTGLSYTYNRELRTATASIVKVNIVIALLLQAQRGHRGLTAAERDLAARAIKVSDNDAASALWYRIGGAPGLAAANRKLGLRATTPGPGGAWGATTTTAADQVRLLNTLASRKSPLTPKNRRYVLSLMSRVAPEQSWGITAAADPKARTAVKNGWLPRPSQNNLWTLTSIGRVRNDRHDLLIAVISERHPSYGTGVKTIEHVTRTVTQSLTQPLPRPDRLS</sequence>
<evidence type="ECO:0000256" key="1">
    <source>
        <dbReference type="SAM" id="MobiDB-lite"/>
    </source>
</evidence>
<evidence type="ECO:0000259" key="3">
    <source>
        <dbReference type="Pfam" id="PF13354"/>
    </source>
</evidence>
<name>A0A840PHY6_9ACTN</name>
<dbReference type="Proteomes" id="UP000578449">
    <property type="component" value="Unassembled WGS sequence"/>
</dbReference>
<evidence type="ECO:0000256" key="2">
    <source>
        <dbReference type="SAM" id="SignalP"/>
    </source>
</evidence>
<protein>
    <submittedName>
        <fullName evidence="4">Beta-lactamase class A</fullName>
    </submittedName>
</protein>
<keyword evidence="2" id="KW-0732">Signal</keyword>